<evidence type="ECO:0000313" key="2">
    <source>
        <dbReference type="Proteomes" id="UP000243217"/>
    </source>
</evidence>
<name>A0A1W0A298_9STRA</name>
<reference evidence="1 2" key="1">
    <citation type="journal article" date="2014" name="Genome Biol. Evol.">
        <title>The secreted proteins of Achlya hypogyna and Thraustotheca clavata identify the ancestral oomycete secretome and reveal gene acquisitions by horizontal gene transfer.</title>
        <authorList>
            <person name="Misner I."/>
            <person name="Blouin N."/>
            <person name="Leonard G."/>
            <person name="Richards T.A."/>
            <person name="Lane C.E."/>
        </authorList>
    </citation>
    <scope>NUCLEOTIDE SEQUENCE [LARGE SCALE GENOMIC DNA]</scope>
    <source>
        <strain evidence="1 2">ATCC 34112</strain>
    </source>
</reference>
<dbReference type="Proteomes" id="UP000243217">
    <property type="component" value="Unassembled WGS sequence"/>
</dbReference>
<evidence type="ECO:0000313" key="1">
    <source>
        <dbReference type="EMBL" id="OQS04392.1"/>
    </source>
</evidence>
<proteinExistence type="predicted"/>
<gene>
    <name evidence="1" type="ORF">THRCLA_20894</name>
</gene>
<sequence length="78" mass="8785">MITIHSAYDLECIGLNSILRVWKSGSISRYVSLAKAKSSLSRITSSEDVKYEFTDFGLRIDAQIDEIRMIGVVDINIM</sequence>
<keyword evidence="2" id="KW-1185">Reference proteome</keyword>
<dbReference type="AlphaFoldDB" id="A0A1W0A298"/>
<organism evidence="1 2">
    <name type="scientific">Thraustotheca clavata</name>
    <dbReference type="NCBI Taxonomy" id="74557"/>
    <lineage>
        <taxon>Eukaryota</taxon>
        <taxon>Sar</taxon>
        <taxon>Stramenopiles</taxon>
        <taxon>Oomycota</taxon>
        <taxon>Saprolegniomycetes</taxon>
        <taxon>Saprolegniales</taxon>
        <taxon>Achlyaceae</taxon>
        <taxon>Thraustotheca</taxon>
    </lineage>
</organism>
<comment type="caution">
    <text evidence="1">The sequence shown here is derived from an EMBL/GenBank/DDBJ whole genome shotgun (WGS) entry which is preliminary data.</text>
</comment>
<accession>A0A1W0A298</accession>
<dbReference type="EMBL" id="JNBS01000621">
    <property type="protein sequence ID" value="OQS04392.1"/>
    <property type="molecule type" value="Genomic_DNA"/>
</dbReference>
<protein>
    <submittedName>
        <fullName evidence="1">Uncharacterized protein</fullName>
    </submittedName>
</protein>